<name>A0A9P7AWW0_9HELO</name>
<dbReference type="GO" id="GO:0070086">
    <property type="term" value="P:ubiquitin-dependent endocytosis"/>
    <property type="evidence" value="ECO:0007669"/>
    <property type="project" value="TreeGrafter"/>
</dbReference>
<dbReference type="GO" id="GO:0005829">
    <property type="term" value="C:cytosol"/>
    <property type="evidence" value="ECO:0007669"/>
    <property type="project" value="TreeGrafter"/>
</dbReference>
<dbReference type="GO" id="GO:0031625">
    <property type="term" value="F:ubiquitin protein ligase binding"/>
    <property type="evidence" value="ECO:0007669"/>
    <property type="project" value="TreeGrafter"/>
</dbReference>
<protein>
    <submittedName>
        <fullName evidence="3">Arrestin-related trafficking adapter</fullName>
    </submittedName>
</protein>
<dbReference type="InterPro" id="IPR050357">
    <property type="entry name" value="Arrestin_domain-protein"/>
</dbReference>
<evidence type="ECO:0000259" key="2">
    <source>
        <dbReference type="SMART" id="SM01017"/>
    </source>
</evidence>
<feature type="region of interest" description="Disordered" evidence="1">
    <location>
        <begin position="584"/>
        <end position="606"/>
    </location>
</feature>
<dbReference type="PANTHER" id="PTHR11188:SF174">
    <property type="entry name" value="ARRESTIN-RELATED TRAFFICKING ADAPTER 10-RELATED"/>
    <property type="match status" value="1"/>
</dbReference>
<evidence type="ECO:0000256" key="1">
    <source>
        <dbReference type="SAM" id="MobiDB-lite"/>
    </source>
</evidence>
<reference evidence="3" key="1">
    <citation type="submission" date="2019-07" db="EMBL/GenBank/DDBJ databases">
        <title>Hyphodiscus hymeniophilus genome sequencing and assembly.</title>
        <authorList>
            <person name="Kramer G."/>
            <person name="Nodwell J."/>
        </authorList>
    </citation>
    <scope>NUCLEOTIDE SEQUENCE</scope>
    <source>
        <strain evidence="3">ATCC 34498</strain>
    </source>
</reference>
<evidence type="ECO:0000313" key="4">
    <source>
        <dbReference type="Proteomes" id="UP000785200"/>
    </source>
</evidence>
<feature type="compositionally biased region" description="Low complexity" evidence="1">
    <location>
        <begin position="725"/>
        <end position="735"/>
    </location>
</feature>
<feature type="compositionally biased region" description="Polar residues" evidence="1">
    <location>
        <begin position="376"/>
        <end position="387"/>
    </location>
</feature>
<comment type="caution">
    <text evidence="3">The sequence shown here is derived from an EMBL/GenBank/DDBJ whole genome shotgun (WGS) entry which is preliminary data.</text>
</comment>
<proteinExistence type="predicted"/>
<gene>
    <name evidence="3" type="ORF">D0Z07_4957</name>
</gene>
<dbReference type="EMBL" id="VNKQ01000009">
    <property type="protein sequence ID" value="KAG0649003.1"/>
    <property type="molecule type" value="Genomic_DNA"/>
</dbReference>
<dbReference type="Gene3D" id="2.60.40.640">
    <property type="match status" value="1"/>
</dbReference>
<dbReference type="PANTHER" id="PTHR11188">
    <property type="entry name" value="ARRESTIN DOMAIN CONTAINING PROTEIN"/>
    <property type="match status" value="1"/>
</dbReference>
<sequence>MADIQLYSSNSTRGTIYYVHPRAAADNPRPRLPDPPCRPRQRRLQSIHITRFPAGVIPLDLEPVPPTLEPKNTQRFQLKLKKLASRETAKRVLGSVFSSLTPSNTSTASSSAASASTSRSSSPDSALRASFQAASADPAFLYSRRSRLSYQSGQSGSDDVTMSRPTLEPSQRAAARSLTPTRGRAASAGSDNETEKPVASGNGVAVSIILAEPNVFLHGLDHDGTTRDSTSSSSALLRGKLRLNVTKSAKIKAVTLKFTGKAKTEWPEGIPPEKTQTFEEDSLRHQVMPFFNALYEGSETGYGTLCNYAIRNKSASSSVTNLSVTNLSNISSTTLDRSSSPQPSSNSGFNIPVLSNRSNRPSSLLSAKEVKRLSLQSNQSRSFTKDQSPFGPTPAQKGYKVFHPGVYEYSFELPIDNNSPETTNLQLASVKWQLEALVERAGTFKPNLQGFKEIPVIRSPSEDSLELVEPISISRKWEDQLHYEIMISGKSFPLGSKIPIAFKLTPLAKVQVHKIRVFVSENVEYFTSNKKVTRKDITRKILLLEKSAGKPLAKEYITSDVRVLSGGELKDDERAAARDFAQKRRAMKAEKNNTDPEPLPTPTDNMLGDIELGLEQYWGATEMEMNVQLPTCEMMEKERMKRLHHDCTWKNVNVHHWIKIVMRISRLDTDDPTGKKRRHFEISIDSPFTILDCRASRENLALPEYSGLDANSVSQQHVCGCPNAAASGSPASSSGEVATLNNMNGDGRPDVPETFIPDLARPPQAHLSSNAMVQRPIHMLRNPSYNPPPFDAEQPPPPMATPPPLYDNIIGTPSHDGLADYFARLGEAYDDDAYDEEDSNRAYSNGRVNVANPRTPGGRIARSMDIDRNFMFNPAAFSNALNRETENLTPQPI</sequence>
<evidence type="ECO:0000313" key="3">
    <source>
        <dbReference type="EMBL" id="KAG0649003.1"/>
    </source>
</evidence>
<dbReference type="GO" id="GO:0030674">
    <property type="term" value="F:protein-macromolecule adaptor activity"/>
    <property type="evidence" value="ECO:0007669"/>
    <property type="project" value="TreeGrafter"/>
</dbReference>
<dbReference type="Pfam" id="PF02752">
    <property type="entry name" value="Arrestin_C"/>
    <property type="match status" value="1"/>
</dbReference>
<accession>A0A9P7AWW0</accession>
<feature type="region of interest" description="Disordered" evidence="1">
    <location>
        <begin position="837"/>
        <end position="856"/>
    </location>
</feature>
<dbReference type="SMART" id="SM01017">
    <property type="entry name" value="Arrestin_C"/>
    <property type="match status" value="1"/>
</dbReference>
<feature type="region of interest" description="Disordered" evidence="1">
    <location>
        <begin position="332"/>
        <end position="362"/>
    </location>
</feature>
<dbReference type="AlphaFoldDB" id="A0A9P7AWW0"/>
<feature type="region of interest" description="Disordered" evidence="1">
    <location>
        <begin position="725"/>
        <end position="747"/>
    </location>
</feature>
<dbReference type="Proteomes" id="UP000785200">
    <property type="component" value="Unassembled WGS sequence"/>
</dbReference>
<dbReference type="OrthoDB" id="2238745at2759"/>
<keyword evidence="4" id="KW-1185">Reference proteome</keyword>
<feature type="compositionally biased region" description="Low complexity" evidence="1">
    <location>
        <begin position="338"/>
        <end position="347"/>
    </location>
</feature>
<dbReference type="InterPro" id="IPR014752">
    <property type="entry name" value="Arrestin-like_C"/>
</dbReference>
<feature type="region of interest" description="Disordered" evidence="1">
    <location>
        <begin position="150"/>
        <end position="199"/>
    </location>
</feature>
<feature type="compositionally biased region" description="Basic and acidic residues" evidence="1">
    <location>
        <begin position="584"/>
        <end position="594"/>
    </location>
</feature>
<feature type="region of interest" description="Disordered" evidence="1">
    <location>
        <begin position="376"/>
        <end position="397"/>
    </location>
</feature>
<dbReference type="InterPro" id="IPR011022">
    <property type="entry name" value="Arrestin_C-like"/>
</dbReference>
<feature type="region of interest" description="Disordered" evidence="1">
    <location>
        <begin position="98"/>
        <end position="124"/>
    </location>
</feature>
<organism evidence="3 4">
    <name type="scientific">Hyphodiscus hymeniophilus</name>
    <dbReference type="NCBI Taxonomy" id="353542"/>
    <lineage>
        <taxon>Eukaryota</taxon>
        <taxon>Fungi</taxon>
        <taxon>Dikarya</taxon>
        <taxon>Ascomycota</taxon>
        <taxon>Pezizomycotina</taxon>
        <taxon>Leotiomycetes</taxon>
        <taxon>Helotiales</taxon>
        <taxon>Hyphodiscaceae</taxon>
        <taxon>Hyphodiscus</taxon>
    </lineage>
</organism>
<feature type="domain" description="Arrestin C-terminal-like" evidence="2">
    <location>
        <begin position="477"/>
        <end position="695"/>
    </location>
</feature>